<reference evidence="5 6" key="1">
    <citation type="submission" date="2019-01" db="EMBL/GenBank/DDBJ databases">
        <authorList>
            <person name="Chen W.-M."/>
        </authorList>
    </citation>
    <scope>NUCLEOTIDE SEQUENCE [LARGE SCALE GENOMIC DNA]</scope>
    <source>
        <strain evidence="5 6">YBJ-36</strain>
    </source>
</reference>
<dbReference type="Gene3D" id="1.10.10.10">
    <property type="entry name" value="Winged helix-like DNA-binding domain superfamily/Winged helix DNA-binding domain"/>
    <property type="match status" value="1"/>
</dbReference>
<dbReference type="PRINTS" id="PR00038">
    <property type="entry name" value="HTHLUXR"/>
</dbReference>
<dbReference type="SMART" id="SM00421">
    <property type="entry name" value="HTH_LUXR"/>
    <property type="match status" value="1"/>
</dbReference>
<comment type="caution">
    <text evidence="5">The sequence shown here is derived from an EMBL/GenBank/DDBJ whole genome shotgun (WGS) entry which is preliminary data.</text>
</comment>
<dbReference type="Proteomes" id="UP000282759">
    <property type="component" value="Unassembled WGS sequence"/>
</dbReference>
<sequence>MNLTETITNKINDFAPYAELMPGVVIIHLVGDFPVVYMSSNGLKLLGVTLEELQQIGTEYYNRYFNIEDIEVFVPKLKALLESDVTDQSVSFFQQVKLAGKNEWTWHMSSVKVFMRDEEGKPLLTITIAFPISEMKHIEAKAERLLEENNFLRRNSKAFSSLSKREKQVLSLVAKGKTSIEIAESLFISSETVQTHRRNIKQKLGINTAFAFTEYALAFDLI</sequence>
<accession>A0A3S2Y380</accession>
<dbReference type="GO" id="GO:0006355">
    <property type="term" value="P:regulation of DNA-templated transcription"/>
    <property type="evidence" value="ECO:0007669"/>
    <property type="project" value="InterPro"/>
</dbReference>
<dbReference type="PANTHER" id="PTHR44688:SF16">
    <property type="entry name" value="DNA-BINDING TRANSCRIPTIONAL ACTIVATOR DEVR_DOSR"/>
    <property type="match status" value="1"/>
</dbReference>
<protein>
    <submittedName>
        <fullName evidence="5">LuxR family transcriptional regulator</fullName>
    </submittedName>
</protein>
<dbReference type="GO" id="GO:0003677">
    <property type="term" value="F:DNA binding"/>
    <property type="evidence" value="ECO:0007669"/>
    <property type="project" value="UniProtKB-KW"/>
</dbReference>
<evidence type="ECO:0000256" key="1">
    <source>
        <dbReference type="ARBA" id="ARBA00023015"/>
    </source>
</evidence>
<evidence type="ECO:0000313" key="5">
    <source>
        <dbReference type="EMBL" id="RVU00876.1"/>
    </source>
</evidence>
<dbReference type="EMBL" id="SACK01000003">
    <property type="protein sequence ID" value="RVU00876.1"/>
    <property type="molecule type" value="Genomic_DNA"/>
</dbReference>
<dbReference type="InterPro" id="IPR016032">
    <property type="entry name" value="Sig_transdc_resp-reg_C-effctor"/>
</dbReference>
<keyword evidence="2" id="KW-0238">DNA-binding</keyword>
<dbReference type="PROSITE" id="PS50043">
    <property type="entry name" value="HTH_LUXR_2"/>
    <property type="match status" value="1"/>
</dbReference>
<dbReference type="Pfam" id="PF00196">
    <property type="entry name" value="GerE"/>
    <property type="match status" value="1"/>
</dbReference>
<dbReference type="OrthoDB" id="965844at2"/>
<gene>
    <name evidence="5" type="ORF">EOD41_09575</name>
</gene>
<evidence type="ECO:0000256" key="2">
    <source>
        <dbReference type="ARBA" id="ARBA00023125"/>
    </source>
</evidence>
<dbReference type="PANTHER" id="PTHR44688">
    <property type="entry name" value="DNA-BINDING TRANSCRIPTIONAL ACTIVATOR DEVR_DOSR"/>
    <property type="match status" value="1"/>
</dbReference>
<dbReference type="PROSITE" id="PS00622">
    <property type="entry name" value="HTH_LUXR_1"/>
    <property type="match status" value="1"/>
</dbReference>
<feature type="domain" description="HTH luxR-type" evidence="4">
    <location>
        <begin position="155"/>
        <end position="220"/>
    </location>
</feature>
<organism evidence="5 6">
    <name type="scientific">Mucilaginibacter limnophilus</name>
    <dbReference type="NCBI Taxonomy" id="1932778"/>
    <lineage>
        <taxon>Bacteria</taxon>
        <taxon>Pseudomonadati</taxon>
        <taxon>Bacteroidota</taxon>
        <taxon>Sphingobacteriia</taxon>
        <taxon>Sphingobacteriales</taxon>
        <taxon>Sphingobacteriaceae</taxon>
        <taxon>Mucilaginibacter</taxon>
    </lineage>
</organism>
<dbReference type="InterPro" id="IPR035965">
    <property type="entry name" value="PAS-like_dom_sf"/>
</dbReference>
<dbReference type="SUPFAM" id="SSF46894">
    <property type="entry name" value="C-terminal effector domain of the bipartite response regulators"/>
    <property type="match status" value="1"/>
</dbReference>
<dbReference type="Gene3D" id="3.30.450.20">
    <property type="entry name" value="PAS domain"/>
    <property type="match status" value="1"/>
</dbReference>
<dbReference type="CDD" id="cd06170">
    <property type="entry name" value="LuxR_C_like"/>
    <property type="match status" value="1"/>
</dbReference>
<dbReference type="SUPFAM" id="SSF55785">
    <property type="entry name" value="PYP-like sensor domain (PAS domain)"/>
    <property type="match status" value="1"/>
</dbReference>
<name>A0A3S2Y380_9SPHI</name>
<evidence type="ECO:0000259" key="4">
    <source>
        <dbReference type="PROSITE" id="PS50043"/>
    </source>
</evidence>
<evidence type="ECO:0000256" key="3">
    <source>
        <dbReference type="ARBA" id="ARBA00023163"/>
    </source>
</evidence>
<dbReference type="RefSeq" id="WP_127704593.1">
    <property type="nucleotide sequence ID" value="NZ_SACK01000003.1"/>
</dbReference>
<dbReference type="InterPro" id="IPR000792">
    <property type="entry name" value="Tscrpt_reg_LuxR_C"/>
</dbReference>
<keyword evidence="1" id="KW-0805">Transcription regulation</keyword>
<keyword evidence="3" id="KW-0804">Transcription</keyword>
<proteinExistence type="predicted"/>
<dbReference type="AlphaFoldDB" id="A0A3S2Y380"/>
<evidence type="ECO:0000313" key="6">
    <source>
        <dbReference type="Proteomes" id="UP000282759"/>
    </source>
</evidence>
<keyword evidence="6" id="KW-1185">Reference proteome</keyword>
<dbReference type="InterPro" id="IPR036388">
    <property type="entry name" value="WH-like_DNA-bd_sf"/>
</dbReference>